<evidence type="ECO:0000313" key="3">
    <source>
        <dbReference type="EMBL" id="MFD2562340.1"/>
    </source>
</evidence>
<keyword evidence="3" id="KW-0808">Transferase</keyword>
<dbReference type="EMBL" id="JBHULE010000008">
    <property type="protein sequence ID" value="MFD2562340.1"/>
    <property type="molecule type" value="Genomic_DNA"/>
</dbReference>
<dbReference type="EC" id="2.3.1.-" evidence="3"/>
<dbReference type="InterPro" id="IPR002656">
    <property type="entry name" value="Acyl_transf_3_dom"/>
</dbReference>
<reference evidence="4" key="1">
    <citation type="journal article" date="2019" name="Int. J. Syst. Evol. Microbiol.">
        <title>The Global Catalogue of Microorganisms (GCM) 10K type strain sequencing project: providing services to taxonomists for standard genome sequencing and annotation.</title>
        <authorList>
            <consortium name="The Broad Institute Genomics Platform"/>
            <consortium name="The Broad Institute Genome Sequencing Center for Infectious Disease"/>
            <person name="Wu L."/>
            <person name="Ma J."/>
        </authorList>
    </citation>
    <scope>NUCLEOTIDE SEQUENCE [LARGE SCALE GENOMIC DNA]</scope>
    <source>
        <strain evidence="4">KCTC 52274</strain>
    </source>
</reference>
<keyword evidence="1" id="KW-0472">Membrane</keyword>
<feature type="transmembrane region" description="Helical" evidence="1">
    <location>
        <begin position="56"/>
        <end position="74"/>
    </location>
</feature>
<evidence type="ECO:0000313" key="4">
    <source>
        <dbReference type="Proteomes" id="UP001597319"/>
    </source>
</evidence>
<name>A0ABW5LC32_9FLAO</name>
<sequence>MQKIERRYDLDWWRVISIFLVFLHHIGMPFNGDDFHIMNSESSKLLDDIMVFFEQFRLPLLFMISGTGTVFAFSKRSWIQFVKERATRLLVPLVFGVFIIVPPQTYIEHIESYTSYSEFYTKILEYLDVNHLWFIENLFYLSVVCIPFILFIKSSNSTSFRMTLENFCSKPLGIFMFVLPLIILKIVTKKYFPGDSTAITNLSTTLFYGYFFIIGIVLAGTSTLWDSLKKHRKLNLVTTIIAIIIFYVYYFLPESIASSYWDISTRWDIWYGLSALVSWTVVITLLGYGQIWLAKPSNLLKKLNEGIYPFYILHQTVLIVIGYYVLQQPWDILPKLLALMIFSFIIILCIYRFVIYPFAVPRFLFGMKKKQVTTKEIPSITYKNA</sequence>
<feature type="transmembrane region" description="Helical" evidence="1">
    <location>
        <begin position="207"/>
        <end position="225"/>
    </location>
</feature>
<keyword evidence="3" id="KW-0012">Acyltransferase</keyword>
<feature type="transmembrane region" description="Helical" evidence="1">
    <location>
        <begin position="132"/>
        <end position="152"/>
    </location>
</feature>
<dbReference type="Proteomes" id="UP001597319">
    <property type="component" value="Unassembled WGS sequence"/>
</dbReference>
<organism evidence="3 4">
    <name type="scientific">Aquimarina rubra</name>
    <dbReference type="NCBI Taxonomy" id="1920033"/>
    <lineage>
        <taxon>Bacteria</taxon>
        <taxon>Pseudomonadati</taxon>
        <taxon>Bacteroidota</taxon>
        <taxon>Flavobacteriia</taxon>
        <taxon>Flavobacteriales</taxon>
        <taxon>Flavobacteriaceae</taxon>
        <taxon>Aquimarina</taxon>
    </lineage>
</organism>
<evidence type="ECO:0000256" key="1">
    <source>
        <dbReference type="SAM" id="Phobius"/>
    </source>
</evidence>
<feature type="transmembrane region" description="Helical" evidence="1">
    <location>
        <begin position="86"/>
        <end position="107"/>
    </location>
</feature>
<dbReference type="InterPro" id="IPR050623">
    <property type="entry name" value="Glucan_succinyl_AcylTrfase"/>
</dbReference>
<feature type="transmembrane region" description="Helical" evidence="1">
    <location>
        <begin position="306"/>
        <end position="326"/>
    </location>
</feature>
<dbReference type="RefSeq" id="WP_378290849.1">
    <property type="nucleotide sequence ID" value="NZ_JBHULE010000008.1"/>
</dbReference>
<feature type="transmembrane region" description="Helical" evidence="1">
    <location>
        <begin position="272"/>
        <end position="294"/>
    </location>
</feature>
<dbReference type="Pfam" id="PF01757">
    <property type="entry name" value="Acyl_transf_3"/>
    <property type="match status" value="1"/>
</dbReference>
<evidence type="ECO:0000259" key="2">
    <source>
        <dbReference type="Pfam" id="PF01757"/>
    </source>
</evidence>
<dbReference type="PANTHER" id="PTHR36927:SF3">
    <property type="entry name" value="GLUCANS BIOSYNTHESIS PROTEIN C"/>
    <property type="match status" value="1"/>
</dbReference>
<feature type="transmembrane region" description="Helical" evidence="1">
    <location>
        <begin position="172"/>
        <end position="187"/>
    </location>
</feature>
<feature type="transmembrane region" description="Helical" evidence="1">
    <location>
        <begin position="338"/>
        <end position="360"/>
    </location>
</feature>
<comment type="caution">
    <text evidence="3">The sequence shown here is derived from an EMBL/GenBank/DDBJ whole genome shotgun (WGS) entry which is preliminary data.</text>
</comment>
<gene>
    <name evidence="3" type="ORF">ACFSR1_06625</name>
</gene>
<dbReference type="PANTHER" id="PTHR36927">
    <property type="entry name" value="BLR4337 PROTEIN"/>
    <property type="match status" value="1"/>
</dbReference>
<feature type="domain" description="Acyltransferase 3" evidence="2">
    <location>
        <begin position="8"/>
        <end position="352"/>
    </location>
</feature>
<keyword evidence="4" id="KW-1185">Reference proteome</keyword>
<feature type="transmembrane region" description="Helical" evidence="1">
    <location>
        <begin position="12"/>
        <end position="30"/>
    </location>
</feature>
<accession>A0ABW5LC32</accession>
<keyword evidence="1" id="KW-1133">Transmembrane helix</keyword>
<dbReference type="GO" id="GO:0016746">
    <property type="term" value="F:acyltransferase activity"/>
    <property type="evidence" value="ECO:0007669"/>
    <property type="project" value="UniProtKB-KW"/>
</dbReference>
<keyword evidence="1" id="KW-0812">Transmembrane</keyword>
<feature type="transmembrane region" description="Helical" evidence="1">
    <location>
        <begin position="234"/>
        <end position="252"/>
    </location>
</feature>
<protein>
    <submittedName>
        <fullName evidence="3">Acyltransferase</fullName>
        <ecNumber evidence="3">2.3.1.-</ecNumber>
    </submittedName>
</protein>
<proteinExistence type="predicted"/>